<dbReference type="Gene3D" id="2.120.10.30">
    <property type="entry name" value="TolB, C-terminal domain"/>
    <property type="match status" value="1"/>
</dbReference>
<dbReference type="Proteomes" id="UP000199060">
    <property type="component" value="Unassembled WGS sequence"/>
</dbReference>
<reference evidence="2" key="1">
    <citation type="submission" date="2016-10" db="EMBL/GenBank/DDBJ databases">
        <authorList>
            <person name="Varghese N."/>
            <person name="Submissions S."/>
        </authorList>
    </citation>
    <scope>NUCLEOTIDE SEQUENCE [LARGE SCALE GENOMIC DNA]</scope>
    <source>
        <strain evidence="2">DSM 23095</strain>
    </source>
</reference>
<dbReference type="STRING" id="686796.SAMN04488104_104310"/>
<dbReference type="AlphaFoldDB" id="A0A1G6WCQ0"/>
<keyword evidence="2" id="KW-1185">Reference proteome</keyword>
<dbReference type="OrthoDB" id="828283at2"/>
<gene>
    <name evidence="1" type="ORF">SAMN04488104_104310</name>
</gene>
<organism evidence="1 2">
    <name type="scientific">Algoriphagus faecimaris</name>
    <dbReference type="NCBI Taxonomy" id="686796"/>
    <lineage>
        <taxon>Bacteria</taxon>
        <taxon>Pseudomonadati</taxon>
        <taxon>Bacteroidota</taxon>
        <taxon>Cytophagia</taxon>
        <taxon>Cytophagales</taxon>
        <taxon>Cyclobacteriaceae</taxon>
        <taxon>Algoriphagus</taxon>
    </lineage>
</organism>
<dbReference type="InterPro" id="IPR011042">
    <property type="entry name" value="6-blade_b-propeller_TolB-like"/>
</dbReference>
<evidence type="ECO:0000313" key="1">
    <source>
        <dbReference type="EMBL" id="SDD63631.1"/>
    </source>
</evidence>
<dbReference type="EMBL" id="FNAC01000043">
    <property type="protein sequence ID" value="SDD63631.1"/>
    <property type="molecule type" value="Genomic_DNA"/>
</dbReference>
<proteinExistence type="predicted"/>
<dbReference type="Pfam" id="PF17170">
    <property type="entry name" value="DUF5128"/>
    <property type="match status" value="1"/>
</dbReference>
<sequence>MLKLGNLVYIFIFLLSYSCNQKAVKIEYLQNESEELNISSLFSSIQTIVLETRDDALIGEISLVRYGENRIFILDKRRALSVFVFDGEGNFIKKIEGGWTGPGYLNFPDHLVVLKDELMIYDPRQNKVMVFSLEGSFKHESSLKDTGIYALDMIANKGEAVFFDFYSEPNSLFRLVDVNGEEAVNQLNEFEEVKVVSGRRLPYVSLTKDNKIRVQLPGSFCYYEYDKAGLSNYECLDFGEENNFQGQSEVIFKDYYEELVQKELSMLRGEFVDLTGHSLFSIQQGAAVIFSIYDKEENKAYPIRLKNDLGGICPDIESLPAYNVHPGELTLGFFPGDLKLIYAQSDKQQELLDFFKTKAIEDSDNPILFRLIE</sequence>
<dbReference type="PROSITE" id="PS51257">
    <property type="entry name" value="PROKAR_LIPOPROTEIN"/>
    <property type="match status" value="1"/>
</dbReference>
<name>A0A1G6WCQ0_9BACT</name>
<accession>A0A1G6WCQ0</accession>
<evidence type="ECO:0000313" key="2">
    <source>
        <dbReference type="Proteomes" id="UP000199060"/>
    </source>
</evidence>
<evidence type="ECO:0008006" key="3">
    <source>
        <dbReference type="Google" id="ProtNLM"/>
    </source>
</evidence>
<protein>
    <recommendedName>
        <fullName evidence="3">6-bladed beta-propeller protein</fullName>
    </recommendedName>
</protein>
<dbReference type="RefSeq" id="WP_087940911.1">
    <property type="nucleotide sequence ID" value="NZ_FNAC01000043.1"/>
</dbReference>